<comment type="similarity">
    <text evidence="5">Belongs to the ABC-2 integral membrane protein family.</text>
</comment>
<feature type="transmembrane region" description="Helical" evidence="5">
    <location>
        <begin position="21"/>
        <end position="40"/>
    </location>
</feature>
<dbReference type="InterPro" id="IPR013525">
    <property type="entry name" value="ABC2_TM"/>
</dbReference>
<evidence type="ECO:0000256" key="3">
    <source>
        <dbReference type="ARBA" id="ARBA00022989"/>
    </source>
</evidence>
<keyword evidence="3 5" id="KW-1133">Transmembrane helix</keyword>
<protein>
    <recommendedName>
        <fullName evidence="5">Transport permease protein</fullName>
    </recommendedName>
</protein>
<feature type="transmembrane region" description="Helical" evidence="5">
    <location>
        <begin position="228"/>
        <end position="246"/>
    </location>
</feature>
<proteinExistence type="inferred from homology"/>
<dbReference type="InterPro" id="IPR000412">
    <property type="entry name" value="ABC_2_transport"/>
</dbReference>
<gene>
    <name evidence="7" type="ORF">AB1300_04365</name>
</gene>
<dbReference type="RefSeq" id="WP_368635362.1">
    <property type="nucleotide sequence ID" value="NZ_JBFRHK010000002.1"/>
</dbReference>
<keyword evidence="5" id="KW-0813">Transport</keyword>
<evidence type="ECO:0000256" key="2">
    <source>
        <dbReference type="ARBA" id="ARBA00022692"/>
    </source>
</evidence>
<feature type="transmembrane region" description="Helical" evidence="5">
    <location>
        <begin position="172"/>
        <end position="190"/>
    </location>
</feature>
<keyword evidence="2 5" id="KW-0812">Transmembrane</keyword>
<comment type="caution">
    <text evidence="7">The sequence shown here is derived from an EMBL/GenBank/DDBJ whole genome shotgun (WGS) entry which is preliminary data.</text>
</comment>
<keyword evidence="5" id="KW-1003">Cell membrane</keyword>
<dbReference type="InterPro" id="IPR047817">
    <property type="entry name" value="ABC2_TM_bact-type"/>
</dbReference>
<keyword evidence="8" id="KW-1185">Reference proteome</keyword>
<dbReference type="PROSITE" id="PS51012">
    <property type="entry name" value="ABC_TM2"/>
    <property type="match status" value="1"/>
</dbReference>
<sequence>MNSFVNLSSIFFKMEIRNKQAMIMSTVFPILMMALMGTAGKDAARDGMSYMTYIFPGILGMAYGAIGLIALPVMIAAYREKGIFKKIKVTPVATSKIMVSIFATQLFIMAVQTVIILGISVFVFNVQLNFSSIYTLLLIPLLLMGGLSLLGIGLIIGIYANNAKNATTMGNLSNLVFIFLGGTFFPSDVWPKFLMPLVSINPLNYIIEAIRKTLIFETQNLTTYLTELSILTAITVITLIFSAKVFKYE</sequence>
<evidence type="ECO:0000313" key="8">
    <source>
        <dbReference type="Proteomes" id="UP001558534"/>
    </source>
</evidence>
<name>A0ABV3VU18_9BACI</name>
<evidence type="ECO:0000256" key="4">
    <source>
        <dbReference type="ARBA" id="ARBA00023136"/>
    </source>
</evidence>
<dbReference type="PANTHER" id="PTHR43027:SF2">
    <property type="entry name" value="TRANSPORT PERMEASE PROTEIN"/>
    <property type="match status" value="1"/>
</dbReference>
<dbReference type="PIRSF" id="PIRSF006648">
    <property type="entry name" value="DrrB"/>
    <property type="match status" value="1"/>
</dbReference>
<dbReference type="InterPro" id="IPR052902">
    <property type="entry name" value="ABC-2_transporter"/>
</dbReference>
<evidence type="ECO:0000313" key="7">
    <source>
        <dbReference type="EMBL" id="MEX3744361.1"/>
    </source>
</evidence>
<organism evidence="7 8">
    <name type="scientific">Lysinibacillus xylanilyticus</name>
    <dbReference type="NCBI Taxonomy" id="582475"/>
    <lineage>
        <taxon>Bacteria</taxon>
        <taxon>Bacillati</taxon>
        <taxon>Bacillota</taxon>
        <taxon>Bacilli</taxon>
        <taxon>Bacillales</taxon>
        <taxon>Bacillaceae</taxon>
        <taxon>Lysinibacillus</taxon>
    </lineage>
</organism>
<feature type="transmembrane region" description="Helical" evidence="5">
    <location>
        <begin position="52"/>
        <end position="78"/>
    </location>
</feature>
<evidence type="ECO:0000259" key="6">
    <source>
        <dbReference type="PROSITE" id="PS51012"/>
    </source>
</evidence>
<reference evidence="7 8" key="1">
    <citation type="submission" date="2024-07" db="EMBL/GenBank/DDBJ databases">
        <title>Characterization of a bacterium isolated from hydrolysated instant sea cucumber by whole-genome sequencing and metabolomics.</title>
        <authorList>
            <person name="Luo X."/>
            <person name="Zhang Z."/>
            <person name="Zheng Z."/>
            <person name="Zhang W."/>
            <person name="Ming T."/>
            <person name="Jiao L."/>
            <person name="Su X."/>
            <person name="Kong F."/>
            <person name="Xu J."/>
        </authorList>
    </citation>
    <scope>NUCLEOTIDE SEQUENCE [LARGE SCALE GENOMIC DNA]</scope>
    <source>
        <strain evidence="7 8">XL-2024</strain>
    </source>
</reference>
<evidence type="ECO:0000256" key="1">
    <source>
        <dbReference type="ARBA" id="ARBA00004141"/>
    </source>
</evidence>
<keyword evidence="4 5" id="KW-0472">Membrane</keyword>
<dbReference type="Pfam" id="PF01061">
    <property type="entry name" value="ABC2_membrane"/>
    <property type="match status" value="1"/>
</dbReference>
<feature type="transmembrane region" description="Helical" evidence="5">
    <location>
        <begin position="99"/>
        <end position="124"/>
    </location>
</feature>
<accession>A0ABV3VU18</accession>
<feature type="transmembrane region" description="Helical" evidence="5">
    <location>
        <begin position="136"/>
        <end position="160"/>
    </location>
</feature>
<dbReference type="EMBL" id="JBFRHK010000002">
    <property type="protein sequence ID" value="MEX3744361.1"/>
    <property type="molecule type" value="Genomic_DNA"/>
</dbReference>
<evidence type="ECO:0000256" key="5">
    <source>
        <dbReference type="RuleBase" id="RU361157"/>
    </source>
</evidence>
<feature type="domain" description="ABC transmembrane type-2" evidence="6">
    <location>
        <begin position="20"/>
        <end position="249"/>
    </location>
</feature>
<dbReference type="Proteomes" id="UP001558534">
    <property type="component" value="Unassembled WGS sequence"/>
</dbReference>
<dbReference type="PANTHER" id="PTHR43027">
    <property type="entry name" value="DOXORUBICIN RESISTANCE ABC TRANSPORTER PERMEASE PROTEIN DRRC-RELATED"/>
    <property type="match status" value="1"/>
</dbReference>
<comment type="subcellular location">
    <subcellularLocation>
        <location evidence="5">Cell membrane</location>
        <topology evidence="5">Multi-pass membrane protein</topology>
    </subcellularLocation>
    <subcellularLocation>
        <location evidence="1">Membrane</location>
        <topology evidence="1">Multi-pass membrane protein</topology>
    </subcellularLocation>
</comment>